<evidence type="ECO:0000256" key="2">
    <source>
        <dbReference type="ARBA" id="ARBA00005748"/>
    </source>
</evidence>
<dbReference type="PANTHER" id="PTHR31587:SF3">
    <property type="entry name" value="EXPRESSED PROTEIN"/>
    <property type="match status" value="1"/>
</dbReference>
<dbReference type="InterPro" id="IPR019358">
    <property type="entry name" value="NEMP_fam"/>
</dbReference>
<keyword evidence="9" id="KW-1185">Reference proteome</keyword>
<evidence type="ECO:0000256" key="6">
    <source>
        <dbReference type="ARBA" id="ARBA00023136"/>
    </source>
</evidence>
<keyword evidence="3" id="KW-0812">Transmembrane</keyword>
<dbReference type="Pfam" id="PF10225">
    <property type="entry name" value="NEMP"/>
    <property type="match status" value="1"/>
</dbReference>
<keyword evidence="7" id="KW-0539">Nucleus</keyword>
<proteinExistence type="inferred from homology"/>
<keyword evidence="5" id="KW-1133">Transmembrane helix</keyword>
<comment type="similarity">
    <text evidence="2">Belongs to the NEMP family.</text>
</comment>
<evidence type="ECO:0000256" key="3">
    <source>
        <dbReference type="ARBA" id="ARBA00022692"/>
    </source>
</evidence>
<evidence type="ECO:0000313" key="9">
    <source>
        <dbReference type="Proteomes" id="UP001341840"/>
    </source>
</evidence>
<evidence type="ECO:0000256" key="1">
    <source>
        <dbReference type="ARBA" id="ARBA00004575"/>
    </source>
</evidence>
<keyword evidence="6" id="KW-0472">Membrane</keyword>
<gene>
    <name evidence="8" type="ORF">PIB30_024595</name>
</gene>
<accession>A0ABU6VAM9</accession>
<evidence type="ECO:0000256" key="5">
    <source>
        <dbReference type="ARBA" id="ARBA00022989"/>
    </source>
</evidence>
<name>A0ABU6VAM9_9FABA</name>
<organism evidence="8 9">
    <name type="scientific">Stylosanthes scabra</name>
    <dbReference type="NCBI Taxonomy" id="79078"/>
    <lineage>
        <taxon>Eukaryota</taxon>
        <taxon>Viridiplantae</taxon>
        <taxon>Streptophyta</taxon>
        <taxon>Embryophyta</taxon>
        <taxon>Tracheophyta</taxon>
        <taxon>Spermatophyta</taxon>
        <taxon>Magnoliopsida</taxon>
        <taxon>eudicotyledons</taxon>
        <taxon>Gunneridae</taxon>
        <taxon>Pentapetalae</taxon>
        <taxon>rosids</taxon>
        <taxon>fabids</taxon>
        <taxon>Fabales</taxon>
        <taxon>Fabaceae</taxon>
        <taxon>Papilionoideae</taxon>
        <taxon>50 kb inversion clade</taxon>
        <taxon>dalbergioids sensu lato</taxon>
        <taxon>Dalbergieae</taxon>
        <taxon>Pterocarpus clade</taxon>
        <taxon>Stylosanthes</taxon>
    </lineage>
</organism>
<dbReference type="PANTHER" id="PTHR31587">
    <property type="entry name" value="TRANSMEMBRANE PROTEIN (DUF2215)"/>
    <property type="match status" value="1"/>
</dbReference>
<dbReference type="EMBL" id="JASCZI010151123">
    <property type="protein sequence ID" value="MED6169780.1"/>
    <property type="molecule type" value="Genomic_DNA"/>
</dbReference>
<protein>
    <submittedName>
        <fullName evidence="8">Uncharacterized protein</fullName>
    </submittedName>
</protein>
<sequence>MGLWAPDNTQIANMAASLYHHWFDVGLCAPDNTQAANKPDAHISPLEWWKLHLPIQIYMILIKSMVPLVDRPTQYPLVASDLVAMRRAALLYSVISKFVFTKQYGNKDAGVAQFVILKWEMRIIGSTFIFQSTIDPPLAKRALVSFAVVYLVIKCLNTWPFISSRYEGSVNARTATADTDEFMRGIY</sequence>
<dbReference type="Proteomes" id="UP001341840">
    <property type="component" value="Unassembled WGS sequence"/>
</dbReference>
<keyword evidence="4" id="KW-0732">Signal</keyword>
<comment type="subcellular location">
    <subcellularLocation>
        <location evidence="1">Nucleus inner membrane</location>
        <topology evidence="1">Multi-pass membrane protein</topology>
        <orientation evidence="1">Nucleoplasmic side</orientation>
    </subcellularLocation>
</comment>
<evidence type="ECO:0000256" key="7">
    <source>
        <dbReference type="ARBA" id="ARBA00023242"/>
    </source>
</evidence>
<evidence type="ECO:0000313" key="8">
    <source>
        <dbReference type="EMBL" id="MED6169780.1"/>
    </source>
</evidence>
<reference evidence="8 9" key="1">
    <citation type="journal article" date="2023" name="Plants (Basel)">
        <title>Bridging the Gap: Combining Genomics and Transcriptomics Approaches to Understand Stylosanthes scabra, an Orphan Legume from the Brazilian Caatinga.</title>
        <authorList>
            <person name="Ferreira-Neto J.R.C."/>
            <person name="da Silva M.D."/>
            <person name="Binneck E."/>
            <person name="de Melo N.F."/>
            <person name="da Silva R.H."/>
            <person name="de Melo A.L.T.M."/>
            <person name="Pandolfi V."/>
            <person name="Bustamante F.O."/>
            <person name="Brasileiro-Vidal A.C."/>
            <person name="Benko-Iseppon A.M."/>
        </authorList>
    </citation>
    <scope>NUCLEOTIDE SEQUENCE [LARGE SCALE GENOMIC DNA]</scope>
    <source>
        <tissue evidence="8">Leaves</tissue>
    </source>
</reference>
<evidence type="ECO:0000256" key="4">
    <source>
        <dbReference type="ARBA" id="ARBA00022729"/>
    </source>
</evidence>
<comment type="caution">
    <text evidence="8">The sequence shown here is derived from an EMBL/GenBank/DDBJ whole genome shotgun (WGS) entry which is preliminary data.</text>
</comment>